<comment type="caution">
    <text evidence="1">The sequence shown here is derived from an EMBL/GenBank/DDBJ whole genome shotgun (WGS) entry which is preliminary data.</text>
</comment>
<evidence type="ECO:0000313" key="1">
    <source>
        <dbReference type="EMBL" id="NBI30177.1"/>
    </source>
</evidence>
<keyword evidence="2" id="KW-1185">Reference proteome</keyword>
<evidence type="ECO:0000313" key="2">
    <source>
        <dbReference type="Proteomes" id="UP000448943"/>
    </source>
</evidence>
<reference evidence="1 2" key="1">
    <citation type="submission" date="2019-01" db="EMBL/GenBank/DDBJ databases">
        <title>Chengkuizengella sp. nov., isolated from deep-sea sediment of East Pacific Ocean.</title>
        <authorList>
            <person name="Yang J."/>
            <person name="Lai Q."/>
            <person name="Shao Z."/>
        </authorList>
    </citation>
    <scope>NUCLEOTIDE SEQUENCE [LARGE SCALE GENOMIC DNA]</scope>
    <source>
        <strain evidence="1 2">YPA3-1-1</strain>
    </source>
</reference>
<organism evidence="1 2">
    <name type="scientific">Chengkuizengella marina</name>
    <dbReference type="NCBI Taxonomy" id="2507566"/>
    <lineage>
        <taxon>Bacteria</taxon>
        <taxon>Bacillati</taxon>
        <taxon>Bacillota</taxon>
        <taxon>Bacilli</taxon>
        <taxon>Bacillales</taxon>
        <taxon>Paenibacillaceae</taxon>
        <taxon>Chengkuizengella</taxon>
    </lineage>
</organism>
<dbReference type="OrthoDB" id="2627360at2"/>
<accession>A0A6N9Q5S4</accession>
<name>A0A6N9Q5S4_9BACL</name>
<dbReference type="AlphaFoldDB" id="A0A6N9Q5S4"/>
<dbReference type="Proteomes" id="UP000448943">
    <property type="component" value="Unassembled WGS sequence"/>
</dbReference>
<gene>
    <name evidence="1" type="ORF">ERL59_14595</name>
</gene>
<dbReference type="EMBL" id="SIJB01000030">
    <property type="protein sequence ID" value="NBI30177.1"/>
    <property type="molecule type" value="Genomic_DNA"/>
</dbReference>
<protein>
    <submittedName>
        <fullName evidence="1">Uncharacterized protein</fullName>
    </submittedName>
</protein>
<dbReference type="RefSeq" id="WP_160646987.1">
    <property type="nucleotide sequence ID" value="NZ_SIJB01000030.1"/>
</dbReference>
<sequence>MGFDVMLYDKKGREIELFELTESLHNEIFNSNKIWQTYKELRRLSDYYVTDETLSGKRLTNLIADLNNYQRNISQDKLKEYQ</sequence>
<proteinExistence type="predicted"/>